<dbReference type="RefSeq" id="WP_101485603.1">
    <property type="nucleotide sequence ID" value="NZ_CP116394.1"/>
</dbReference>
<proteinExistence type="predicted"/>
<protein>
    <submittedName>
        <fullName evidence="1">Uncharacterized protein</fullName>
    </submittedName>
</protein>
<evidence type="ECO:0000313" key="2">
    <source>
        <dbReference type="Proteomes" id="UP001211044"/>
    </source>
</evidence>
<organism evidence="1 2">
    <name type="scientific">Winkia neuii subsp. anitrata</name>
    <dbReference type="NCBI Taxonomy" id="29318"/>
    <lineage>
        <taxon>Bacteria</taxon>
        <taxon>Bacillati</taxon>
        <taxon>Actinomycetota</taxon>
        <taxon>Actinomycetes</taxon>
        <taxon>Actinomycetales</taxon>
        <taxon>Actinomycetaceae</taxon>
        <taxon>Winkia</taxon>
    </lineage>
</organism>
<dbReference type="Proteomes" id="UP001211044">
    <property type="component" value="Chromosome"/>
</dbReference>
<dbReference type="InterPro" id="IPR046658">
    <property type="entry name" value="DUF6767"/>
</dbReference>
<reference evidence="1" key="1">
    <citation type="submission" date="2023-01" db="EMBL/GenBank/DDBJ databases">
        <title>Comparative Genomic Analysis of the Clinically-Derived Winkia Strain NY0527 Provides Evidence into the Taxonomic Reassignment of Winkia neuii and Characterizes Their Virulence Traits.</title>
        <authorList>
            <person name="Cai X."/>
            <person name="Peng Y."/>
            <person name="Li M."/>
            <person name="Qiu Y."/>
            <person name="Wang Y."/>
            <person name="Xu L."/>
            <person name="Hou Q."/>
        </authorList>
    </citation>
    <scope>NUCLEOTIDE SEQUENCE</scope>
    <source>
        <strain evidence="1">NY0527</strain>
    </source>
</reference>
<dbReference type="Pfam" id="PF20555">
    <property type="entry name" value="DUF6767"/>
    <property type="match status" value="1"/>
</dbReference>
<dbReference type="KEGG" id="wne:PIG85_02830"/>
<sequence length="71" mass="8052">MATNGKRRVVAPRCPLRPGEPCTLCQAFVTGPEDCQTVKLVMQDPELRELLAERRREYNAQRKAQKITPVS</sequence>
<gene>
    <name evidence="1" type="ORF">PIG85_02830</name>
</gene>
<dbReference type="AlphaFoldDB" id="A0AB38XRE0"/>
<dbReference type="EMBL" id="CP116394">
    <property type="protein sequence ID" value="WCE46596.1"/>
    <property type="molecule type" value="Genomic_DNA"/>
</dbReference>
<accession>A0AB38XRE0</accession>
<name>A0AB38XRE0_9ACTO</name>
<evidence type="ECO:0000313" key="1">
    <source>
        <dbReference type="EMBL" id="WCE46596.1"/>
    </source>
</evidence>